<evidence type="ECO:0000313" key="1">
    <source>
        <dbReference type="EMBL" id="UQC89855.1"/>
    </source>
</evidence>
<dbReference type="EMBL" id="CP019480">
    <property type="protein sequence ID" value="UQC89855.1"/>
    <property type="molecule type" value="Genomic_DNA"/>
</dbReference>
<sequence>TLNTLIVSIIKISFGLSKEIVALGIIKIETHFGTITFYILPINTPFFLYLKDID</sequence>
<dbReference type="GeneID" id="73349320"/>
<organism evidence="1 2">
    <name type="scientific">Colletotrichum lupini</name>
    <dbReference type="NCBI Taxonomy" id="145971"/>
    <lineage>
        <taxon>Eukaryota</taxon>
        <taxon>Fungi</taxon>
        <taxon>Dikarya</taxon>
        <taxon>Ascomycota</taxon>
        <taxon>Pezizomycotina</taxon>
        <taxon>Sordariomycetes</taxon>
        <taxon>Hypocreomycetidae</taxon>
        <taxon>Glomerellales</taxon>
        <taxon>Glomerellaceae</taxon>
        <taxon>Colletotrichum</taxon>
        <taxon>Colletotrichum acutatum species complex</taxon>
    </lineage>
</organism>
<dbReference type="RefSeq" id="XP_049151456.1">
    <property type="nucleotide sequence ID" value="XM_049294310.1"/>
</dbReference>
<name>A0A9Q8WP70_9PEZI</name>
<dbReference type="AlphaFoldDB" id="A0A9Q8WP70"/>
<dbReference type="KEGG" id="clup:CLUP02_15386"/>
<protein>
    <submittedName>
        <fullName evidence="1">Uncharacterized protein</fullName>
    </submittedName>
</protein>
<reference evidence="1" key="1">
    <citation type="journal article" date="2021" name="Mol. Plant Microbe Interact.">
        <title>Complete Genome Sequence of the Plant-Pathogenic Fungus Colletotrichum lupini.</title>
        <authorList>
            <person name="Baroncelli R."/>
            <person name="Pensec F."/>
            <person name="Da Lio D."/>
            <person name="Boufleur T."/>
            <person name="Vicente I."/>
            <person name="Sarrocco S."/>
            <person name="Picot A."/>
            <person name="Baraldi E."/>
            <person name="Sukno S."/>
            <person name="Thon M."/>
            <person name="Le Floch G."/>
        </authorList>
    </citation>
    <scope>NUCLEOTIDE SEQUENCE</scope>
    <source>
        <strain evidence="1">IMI 504893</strain>
    </source>
</reference>
<accession>A0A9Q8WP70</accession>
<keyword evidence="2" id="KW-1185">Reference proteome</keyword>
<feature type="non-terminal residue" evidence="1">
    <location>
        <position position="1"/>
    </location>
</feature>
<gene>
    <name evidence="1" type="ORF">CLUP02_15386</name>
</gene>
<dbReference type="Proteomes" id="UP000830671">
    <property type="component" value="Chromosome 8"/>
</dbReference>
<evidence type="ECO:0000313" key="2">
    <source>
        <dbReference type="Proteomes" id="UP000830671"/>
    </source>
</evidence>
<proteinExistence type="predicted"/>